<dbReference type="EMBL" id="CAJNOT010000036">
    <property type="protein sequence ID" value="CAF0792286.1"/>
    <property type="molecule type" value="Genomic_DNA"/>
</dbReference>
<sequence length="170" mass="18845">VRIHELNLHDGHLINDLILEKAKANQTFLCGTTTTLCDKDSGKEFFAIGLQSGLIFIIDTNPLQIHTVVNASGSPQAIIWWHSYLLTVGYISSIVNVYSLDGLLIGSGDGAPTTAICHLQWNSDEQDLLWIGGYCCCMSNSQRAVLHQRKQALMKAIQSINKQMEELDMQ</sequence>
<dbReference type="Proteomes" id="UP000663864">
    <property type="component" value="Unassembled WGS sequence"/>
</dbReference>
<protein>
    <submittedName>
        <fullName evidence="1">Uncharacterized protein</fullName>
    </submittedName>
</protein>
<dbReference type="SUPFAM" id="SSF50978">
    <property type="entry name" value="WD40 repeat-like"/>
    <property type="match status" value="1"/>
</dbReference>
<comment type="caution">
    <text evidence="1">The sequence shown here is derived from an EMBL/GenBank/DDBJ whole genome shotgun (WGS) entry which is preliminary data.</text>
</comment>
<accession>A0A813RZ10</accession>
<dbReference type="AlphaFoldDB" id="A0A813RZ10"/>
<reference evidence="1" key="1">
    <citation type="submission" date="2021-02" db="EMBL/GenBank/DDBJ databases">
        <authorList>
            <person name="Nowell W R."/>
        </authorList>
    </citation>
    <scope>NUCLEOTIDE SEQUENCE</scope>
</reference>
<proteinExistence type="predicted"/>
<name>A0A813RZ10_9BILA</name>
<dbReference type="InterPro" id="IPR036322">
    <property type="entry name" value="WD40_repeat_dom_sf"/>
</dbReference>
<gene>
    <name evidence="1" type="ORF">ZHD862_LOCUS1974</name>
</gene>
<evidence type="ECO:0000313" key="2">
    <source>
        <dbReference type="Proteomes" id="UP000663864"/>
    </source>
</evidence>
<feature type="non-terminal residue" evidence="1">
    <location>
        <position position="170"/>
    </location>
</feature>
<organism evidence="1 2">
    <name type="scientific">Rotaria sordida</name>
    <dbReference type="NCBI Taxonomy" id="392033"/>
    <lineage>
        <taxon>Eukaryota</taxon>
        <taxon>Metazoa</taxon>
        <taxon>Spiralia</taxon>
        <taxon>Gnathifera</taxon>
        <taxon>Rotifera</taxon>
        <taxon>Eurotatoria</taxon>
        <taxon>Bdelloidea</taxon>
        <taxon>Philodinida</taxon>
        <taxon>Philodinidae</taxon>
        <taxon>Rotaria</taxon>
    </lineage>
</organism>
<evidence type="ECO:0000313" key="1">
    <source>
        <dbReference type="EMBL" id="CAF0792286.1"/>
    </source>
</evidence>